<dbReference type="Proteomes" id="UP000789405">
    <property type="component" value="Unassembled WGS sequence"/>
</dbReference>
<feature type="chain" id="PRO_5040318265" evidence="2">
    <location>
        <begin position="27"/>
        <end position="555"/>
    </location>
</feature>
<sequence>MKPSRFSIPTVSILFLLTVLFPNVSSAPKKKSSNYKILKENSGIAAMHIVVTSPTKIIIIDKVQNNPIFLKDGSPVSSLEYDLTDGSKRFLPLHSNTFCSSGGFLGNGTLVSTGGAEPVPDDKFKSGFTSLRFIDPCQDGKCEWSENLNGMSSHRWYSTSTTLSDGRLIILGGSIKSTSVNSEATNNPTYEFFPRDDPKSIPFPFLVETLPFNLYPMVHLMPGPKNQTLLFVFANKDGMIFDWNKNKIVKRLPSLKGSSRSYPLTGTSVMLPLRPENNYKPQILICGGNEKMDPKNGAENSCGKIDLSDLDKADWELDNFGGLPRVMPDCVILADGKTLFLNGAGNGTAGYSSSNNKHLKADNPVLTPVLYDDQKPLGKRFKKLDPSTIPRLYHSVATLIPDGRVFIAGSSPQATVVLKGVKFPTEYRIELFSPPYLSLNQARATIKSVAGSSKINQGPIEVNYDNPVEVSVDISDNKPKFTAALVHYGFITHSTHMSQRYVVCIVQNVTSKDNGYTMNVVMPPNGNIIAPGPGYLYILNKGVPGESAVHLHLKL</sequence>
<reference evidence="5" key="1">
    <citation type="submission" date="2021-06" db="EMBL/GenBank/DDBJ databases">
        <authorList>
            <person name="Kallberg Y."/>
            <person name="Tangrot J."/>
            <person name="Rosling A."/>
        </authorList>
    </citation>
    <scope>NUCLEOTIDE SEQUENCE</scope>
    <source>
        <strain evidence="5">MA453B</strain>
    </source>
</reference>
<name>A0A9N9ECB2_9GLOM</name>
<feature type="domain" description="Galactose oxidase-like Early set" evidence="4">
    <location>
        <begin position="457"/>
        <end position="547"/>
    </location>
</feature>
<dbReference type="Gene3D" id="2.130.10.80">
    <property type="entry name" value="Galactose oxidase/kelch, beta-propeller"/>
    <property type="match status" value="1"/>
</dbReference>
<dbReference type="InterPro" id="IPR009880">
    <property type="entry name" value="Glyoxal_oxidase_N"/>
</dbReference>
<accession>A0A9N9ECB2</accession>
<dbReference type="Pfam" id="PF09118">
    <property type="entry name" value="GO-like_E_set"/>
    <property type="match status" value="1"/>
</dbReference>
<dbReference type="SUPFAM" id="SSF50965">
    <property type="entry name" value="Galactose oxidase, central domain"/>
    <property type="match status" value="1"/>
</dbReference>
<dbReference type="InterPro" id="IPR014756">
    <property type="entry name" value="Ig_E-set"/>
</dbReference>
<protein>
    <submittedName>
        <fullName evidence="5">7989_t:CDS:1</fullName>
    </submittedName>
</protein>
<dbReference type="InterPro" id="IPR013783">
    <property type="entry name" value="Ig-like_fold"/>
</dbReference>
<evidence type="ECO:0000313" key="5">
    <source>
        <dbReference type="EMBL" id="CAG8674055.1"/>
    </source>
</evidence>
<gene>
    <name evidence="5" type="ORF">DERYTH_LOCUS11413</name>
</gene>
<evidence type="ECO:0000259" key="3">
    <source>
        <dbReference type="Pfam" id="PF07250"/>
    </source>
</evidence>
<dbReference type="PANTHER" id="PTHR32208:SF21">
    <property type="entry name" value="LOW QUALITY PROTEIN: ALDEHYDE OXIDASE GLOX-LIKE"/>
    <property type="match status" value="1"/>
</dbReference>
<evidence type="ECO:0000259" key="4">
    <source>
        <dbReference type="Pfam" id="PF09118"/>
    </source>
</evidence>
<organism evidence="5 6">
    <name type="scientific">Dentiscutata erythropus</name>
    <dbReference type="NCBI Taxonomy" id="1348616"/>
    <lineage>
        <taxon>Eukaryota</taxon>
        <taxon>Fungi</taxon>
        <taxon>Fungi incertae sedis</taxon>
        <taxon>Mucoromycota</taxon>
        <taxon>Glomeromycotina</taxon>
        <taxon>Glomeromycetes</taxon>
        <taxon>Diversisporales</taxon>
        <taxon>Gigasporaceae</taxon>
        <taxon>Dentiscutata</taxon>
    </lineage>
</organism>
<feature type="domain" description="Glyoxal oxidase N-terminal" evidence="3">
    <location>
        <begin position="76"/>
        <end position="436"/>
    </location>
</feature>
<evidence type="ECO:0000313" key="6">
    <source>
        <dbReference type="Proteomes" id="UP000789405"/>
    </source>
</evidence>
<dbReference type="AlphaFoldDB" id="A0A9N9ECB2"/>
<evidence type="ECO:0000256" key="1">
    <source>
        <dbReference type="ARBA" id="ARBA00022729"/>
    </source>
</evidence>
<dbReference type="InterPro" id="IPR015202">
    <property type="entry name" value="GO-like_E_set"/>
</dbReference>
<dbReference type="OrthoDB" id="2019572at2759"/>
<dbReference type="Pfam" id="PF07250">
    <property type="entry name" value="Glyoxal_oxid_N"/>
    <property type="match status" value="1"/>
</dbReference>
<comment type="caution">
    <text evidence="5">The sequence shown here is derived from an EMBL/GenBank/DDBJ whole genome shotgun (WGS) entry which is preliminary data.</text>
</comment>
<dbReference type="InterPro" id="IPR011043">
    <property type="entry name" value="Gal_Oxase/kelch_b-propeller"/>
</dbReference>
<dbReference type="CDD" id="cd02851">
    <property type="entry name" value="E_set_GO_C"/>
    <property type="match status" value="1"/>
</dbReference>
<dbReference type="EMBL" id="CAJVPY010007033">
    <property type="protein sequence ID" value="CAG8674055.1"/>
    <property type="molecule type" value="Genomic_DNA"/>
</dbReference>
<dbReference type="SUPFAM" id="SSF81296">
    <property type="entry name" value="E set domains"/>
    <property type="match status" value="1"/>
</dbReference>
<dbReference type="PANTHER" id="PTHR32208">
    <property type="entry name" value="SECRETED PROTEIN-RELATED"/>
    <property type="match status" value="1"/>
</dbReference>
<keyword evidence="1 2" id="KW-0732">Signal</keyword>
<evidence type="ECO:0000256" key="2">
    <source>
        <dbReference type="SAM" id="SignalP"/>
    </source>
</evidence>
<dbReference type="InterPro" id="IPR037293">
    <property type="entry name" value="Gal_Oxidase_central_sf"/>
</dbReference>
<dbReference type="Gene3D" id="2.60.40.10">
    <property type="entry name" value="Immunoglobulins"/>
    <property type="match status" value="1"/>
</dbReference>
<feature type="signal peptide" evidence="2">
    <location>
        <begin position="1"/>
        <end position="26"/>
    </location>
</feature>
<proteinExistence type="predicted"/>
<keyword evidence="6" id="KW-1185">Reference proteome</keyword>